<evidence type="ECO:0000259" key="4">
    <source>
        <dbReference type="Pfam" id="PF01420"/>
    </source>
</evidence>
<proteinExistence type="inferred from homology"/>
<dbReference type="Pfam" id="PF01420">
    <property type="entry name" value="Methylase_S"/>
    <property type="match status" value="1"/>
</dbReference>
<evidence type="ECO:0000313" key="5">
    <source>
        <dbReference type="EMBL" id="MBK1620819.1"/>
    </source>
</evidence>
<evidence type="ECO:0000313" key="6">
    <source>
        <dbReference type="Proteomes" id="UP001138768"/>
    </source>
</evidence>
<dbReference type="AlphaFoldDB" id="A0A9X1B650"/>
<feature type="domain" description="Type I restriction modification DNA specificity" evidence="4">
    <location>
        <begin position="87"/>
        <end position="203"/>
    </location>
</feature>
<dbReference type="PANTHER" id="PTHR30408:SF13">
    <property type="entry name" value="TYPE I RESTRICTION ENZYME HINDI SPECIFICITY SUBUNIT"/>
    <property type="match status" value="1"/>
</dbReference>
<comment type="caution">
    <text evidence="5">The sequence shown here is derived from an EMBL/GenBank/DDBJ whole genome shotgun (WGS) entry which is preliminary data.</text>
</comment>
<dbReference type="CDD" id="cd17253">
    <property type="entry name" value="RMtype1_S_Eco933I-TRD2-CR2_like"/>
    <property type="match status" value="1"/>
</dbReference>
<sequence length="209" mass="23760">MKLSSGSDDIPQGFKDSGVDWLGSIPTHWDVAPLRTRFRVDLGKMLDSSRIDSSRLFPYLRNIDVQWDKINTKSLPEMTFDDDELARYSLNDGDLLVCEGGEVGRAAIWSAPIAQCFFQKALHRLRALDANTLPRFMYYLLAMSAGMGVFRANGNPNTIDHLTSEAFRSYRFPWPPIEEQVRIATYLDEKTARIDALIEKKRALLVQPC</sequence>
<dbReference type="GO" id="GO:0003677">
    <property type="term" value="F:DNA binding"/>
    <property type="evidence" value="ECO:0007669"/>
    <property type="project" value="UniProtKB-KW"/>
</dbReference>
<dbReference type="EMBL" id="NRRY01000049">
    <property type="protein sequence ID" value="MBK1620819.1"/>
    <property type="molecule type" value="Genomic_DNA"/>
</dbReference>
<name>A0A9X1B650_9GAMM</name>
<dbReference type="PANTHER" id="PTHR30408">
    <property type="entry name" value="TYPE-1 RESTRICTION ENZYME ECOKI SPECIFICITY PROTEIN"/>
    <property type="match status" value="1"/>
</dbReference>
<dbReference type="InterPro" id="IPR044946">
    <property type="entry name" value="Restrct_endonuc_typeI_TRD_sf"/>
</dbReference>
<dbReference type="RefSeq" id="WP_200248295.1">
    <property type="nucleotide sequence ID" value="NZ_NRRY01000049.1"/>
</dbReference>
<gene>
    <name evidence="5" type="ORF">CKO42_20775</name>
</gene>
<keyword evidence="2" id="KW-0680">Restriction system</keyword>
<dbReference type="InterPro" id="IPR052021">
    <property type="entry name" value="Type-I_RS_S_subunit"/>
</dbReference>
<protein>
    <recommendedName>
        <fullName evidence="4">Type I restriction modification DNA specificity domain-containing protein</fullName>
    </recommendedName>
</protein>
<dbReference type="InterPro" id="IPR000055">
    <property type="entry name" value="Restrct_endonuc_typeI_TRD"/>
</dbReference>
<dbReference type="SUPFAM" id="SSF116734">
    <property type="entry name" value="DNA methylase specificity domain"/>
    <property type="match status" value="1"/>
</dbReference>
<keyword evidence="6" id="KW-1185">Reference proteome</keyword>
<keyword evidence="3" id="KW-0238">DNA-binding</keyword>
<comment type="similarity">
    <text evidence="1">Belongs to the type-I restriction system S methylase family.</text>
</comment>
<dbReference type="GO" id="GO:0009307">
    <property type="term" value="P:DNA restriction-modification system"/>
    <property type="evidence" value="ECO:0007669"/>
    <property type="project" value="UniProtKB-KW"/>
</dbReference>
<dbReference type="Proteomes" id="UP001138768">
    <property type="component" value="Unassembled WGS sequence"/>
</dbReference>
<reference evidence="5 6" key="1">
    <citation type="journal article" date="2020" name="Microorganisms">
        <title>Osmotic Adaptation and Compatible Solute Biosynthesis of Phototrophic Bacteria as Revealed from Genome Analyses.</title>
        <authorList>
            <person name="Imhoff J.F."/>
            <person name="Rahn T."/>
            <person name="Kunzel S."/>
            <person name="Keller A."/>
            <person name="Neulinger S.C."/>
        </authorList>
    </citation>
    <scope>NUCLEOTIDE SEQUENCE [LARGE SCALE GENOMIC DNA]</scope>
    <source>
        <strain evidence="5 6">DSM 25653</strain>
    </source>
</reference>
<accession>A0A9X1B650</accession>
<evidence type="ECO:0000256" key="1">
    <source>
        <dbReference type="ARBA" id="ARBA00010923"/>
    </source>
</evidence>
<evidence type="ECO:0000256" key="3">
    <source>
        <dbReference type="ARBA" id="ARBA00023125"/>
    </source>
</evidence>
<evidence type="ECO:0000256" key="2">
    <source>
        <dbReference type="ARBA" id="ARBA00022747"/>
    </source>
</evidence>
<dbReference type="Gene3D" id="3.90.220.20">
    <property type="entry name" value="DNA methylase specificity domains"/>
    <property type="match status" value="1"/>
</dbReference>
<organism evidence="5 6">
    <name type="scientific">Lamprobacter modestohalophilus</name>
    <dbReference type="NCBI Taxonomy" id="1064514"/>
    <lineage>
        <taxon>Bacteria</taxon>
        <taxon>Pseudomonadati</taxon>
        <taxon>Pseudomonadota</taxon>
        <taxon>Gammaproteobacteria</taxon>
        <taxon>Chromatiales</taxon>
        <taxon>Chromatiaceae</taxon>
        <taxon>Lamprobacter</taxon>
    </lineage>
</organism>